<accession>R0L185</accession>
<keyword evidence="3" id="KW-1185">Reference proteome</keyword>
<dbReference type="Proteomes" id="UP000296049">
    <property type="component" value="Unassembled WGS sequence"/>
</dbReference>
<evidence type="ECO:0000256" key="1">
    <source>
        <dbReference type="SAM" id="MobiDB-lite"/>
    </source>
</evidence>
<organism evidence="2 3">
    <name type="scientific">Anas platyrhynchos</name>
    <name type="common">Mallard</name>
    <name type="synonym">Anas boschas</name>
    <dbReference type="NCBI Taxonomy" id="8839"/>
    <lineage>
        <taxon>Eukaryota</taxon>
        <taxon>Metazoa</taxon>
        <taxon>Chordata</taxon>
        <taxon>Craniata</taxon>
        <taxon>Vertebrata</taxon>
        <taxon>Euteleostomi</taxon>
        <taxon>Archelosauria</taxon>
        <taxon>Archosauria</taxon>
        <taxon>Dinosauria</taxon>
        <taxon>Saurischia</taxon>
        <taxon>Theropoda</taxon>
        <taxon>Coelurosauria</taxon>
        <taxon>Aves</taxon>
        <taxon>Neognathae</taxon>
        <taxon>Galloanserae</taxon>
        <taxon>Anseriformes</taxon>
        <taxon>Anatidae</taxon>
        <taxon>Anatinae</taxon>
        <taxon>Anas</taxon>
    </lineage>
</organism>
<sequence>MEKAEKLRPAQSLPFLCHSPRGIPEHEAVPLRKSVSVSELVARYQSILDCESKMSKKEYPKLMERRYLSQTNGNPMGKKYSLSQSHRGDVSWNKSTEDLPIHKISATTRNLQGLPTPFDTRKANPQSNTSPFAPLKTPPHNGILRKREADTRV</sequence>
<evidence type="ECO:0000313" key="2">
    <source>
        <dbReference type="EMBL" id="EOA95189.1"/>
    </source>
</evidence>
<feature type="non-terminal residue" evidence="2">
    <location>
        <position position="153"/>
    </location>
</feature>
<name>R0L185_ANAPL</name>
<dbReference type="AlphaFoldDB" id="R0L185"/>
<feature type="region of interest" description="Disordered" evidence="1">
    <location>
        <begin position="70"/>
        <end position="93"/>
    </location>
</feature>
<protein>
    <submittedName>
        <fullName evidence="2">Uncharacterized protein</fullName>
    </submittedName>
</protein>
<gene>
    <name evidence="2" type="ORF">Anapl_17982</name>
</gene>
<dbReference type="HOGENOM" id="CLU_1717273_0_0_1"/>
<reference evidence="3" key="1">
    <citation type="journal article" date="2013" name="Nat. Genet.">
        <title>The duck genome and transcriptome provide insight into an avian influenza virus reservoir species.</title>
        <authorList>
            <person name="Huang Y."/>
            <person name="Li Y."/>
            <person name="Burt D.W."/>
            <person name="Chen H."/>
            <person name="Zhang Y."/>
            <person name="Qian W."/>
            <person name="Kim H."/>
            <person name="Gan S."/>
            <person name="Zhao Y."/>
            <person name="Li J."/>
            <person name="Yi K."/>
            <person name="Feng H."/>
            <person name="Zhu P."/>
            <person name="Li B."/>
            <person name="Liu Q."/>
            <person name="Fairley S."/>
            <person name="Magor K.E."/>
            <person name="Du Z."/>
            <person name="Hu X."/>
            <person name="Goodman L."/>
            <person name="Tafer H."/>
            <person name="Vignal A."/>
            <person name="Lee T."/>
            <person name="Kim K.W."/>
            <person name="Sheng Z."/>
            <person name="An Y."/>
            <person name="Searle S."/>
            <person name="Herrero J."/>
            <person name="Groenen M.A."/>
            <person name="Crooijmans R.P."/>
            <person name="Faraut T."/>
            <person name="Cai Q."/>
            <person name="Webster R.G."/>
            <person name="Aldridge J.R."/>
            <person name="Warren W.C."/>
            <person name="Bartschat S."/>
            <person name="Kehr S."/>
            <person name="Marz M."/>
            <person name="Stadler P.F."/>
            <person name="Smith J."/>
            <person name="Kraus R.H."/>
            <person name="Zhao Y."/>
            <person name="Ren L."/>
            <person name="Fei J."/>
            <person name="Morisson M."/>
            <person name="Kaiser P."/>
            <person name="Griffin D.K."/>
            <person name="Rao M."/>
            <person name="Pitel F."/>
            <person name="Wang J."/>
            <person name="Li N."/>
        </authorList>
    </citation>
    <scope>NUCLEOTIDE SEQUENCE [LARGE SCALE GENOMIC DNA]</scope>
</reference>
<proteinExistence type="predicted"/>
<dbReference type="EMBL" id="KB744366">
    <property type="protein sequence ID" value="EOA95189.1"/>
    <property type="molecule type" value="Genomic_DNA"/>
</dbReference>
<evidence type="ECO:0000313" key="3">
    <source>
        <dbReference type="Proteomes" id="UP000296049"/>
    </source>
</evidence>
<feature type="region of interest" description="Disordered" evidence="1">
    <location>
        <begin position="108"/>
        <end position="153"/>
    </location>
</feature>